<sequence length="153" mass="17752">MSRCQKARAKYKGQKSQLPSAANHDMSGMLAALAINLRLQRHASQQEQEQEHKQRFKHPIQKLQNISTKQPQDLEIQAGAYKSLKVQQMHNIARTGNRFPFSILLKVAAYIGNPREPRECTLLALKKKPRDEDEKAQFLLNLLYHHFRQKHFG</sequence>
<accession>A0A9J5YET1</accession>
<dbReference type="EMBL" id="JACXVP010000006">
    <property type="protein sequence ID" value="KAG5598605.1"/>
    <property type="molecule type" value="Genomic_DNA"/>
</dbReference>
<protein>
    <submittedName>
        <fullName evidence="2">Uncharacterized protein</fullName>
    </submittedName>
</protein>
<organism evidence="2 3">
    <name type="scientific">Solanum commersonii</name>
    <name type="common">Commerson's wild potato</name>
    <name type="synonym">Commerson's nightshade</name>
    <dbReference type="NCBI Taxonomy" id="4109"/>
    <lineage>
        <taxon>Eukaryota</taxon>
        <taxon>Viridiplantae</taxon>
        <taxon>Streptophyta</taxon>
        <taxon>Embryophyta</taxon>
        <taxon>Tracheophyta</taxon>
        <taxon>Spermatophyta</taxon>
        <taxon>Magnoliopsida</taxon>
        <taxon>eudicotyledons</taxon>
        <taxon>Gunneridae</taxon>
        <taxon>Pentapetalae</taxon>
        <taxon>asterids</taxon>
        <taxon>lamiids</taxon>
        <taxon>Solanales</taxon>
        <taxon>Solanaceae</taxon>
        <taxon>Solanoideae</taxon>
        <taxon>Solaneae</taxon>
        <taxon>Solanum</taxon>
    </lineage>
</organism>
<feature type="region of interest" description="Disordered" evidence="1">
    <location>
        <begin position="1"/>
        <end position="22"/>
    </location>
</feature>
<evidence type="ECO:0000313" key="3">
    <source>
        <dbReference type="Proteomes" id="UP000824120"/>
    </source>
</evidence>
<dbReference type="Proteomes" id="UP000824120">
    <property type="component" value="Chromosome 6"/>
</dbReference>
<feature type="region of interest" description="Disordered" evidence="1">
    <location>
        <begin position="42"/>
        <end position="71"/>
    </location>
</feature>
<name>A0A9J5YET1_SOLCO</name>
<comment type="caution">
    <text evidence="2">The sequence shown here is derived from an EMBL/GenBank/DDBJ whole genome shotgun (WGS) entry which is preliminary data.</text>
</comment>
<feature type="compositionally biased region" description="Polar residues" evidence="1">
    <location>
        <begin position="62"/>
        <end position="71"/>
    </location>
</feature>
<keyword evidence="3" id="KW-1185">Reference proteome</keyword>
<dbReference type="AlphaFoldDB" id="A0A9J5YET1"/>
<feature type="compositionally biased region" description="Basic residues" evidence="1">
    <location>
        <begin position="1"/>
        <end position="13"/>
    </location>
</feature>
<proteinExistence type="predicted"/>
<reference evidence="2 3" key="1">
    <citation type="submission" date="2020-09" db="EMBL/GenBank/DDBJ databases">
        <title>De no assembly of potato wild relative species, Solanum commersonii.</title>
        <authorList>
            <person name="Cho K."/>
        </authorList>
    </citation>
    <scope>NUCLEOTIDE SEQUENCE [LARGE SCALE GENOMIC DNA]</scope>
    <source>
        <strain evidence="2">LZ3.2</strain>
        <tissue evidence="2">Leaf</tissue>
    </source>
</reference>
<evidence type="ECO:0000256" key="1">
    <source>
        <dbReference type="SAM" id="MobiDB-lite"/>
    </source>
</evidence>
<gene>
    <name evidence="2" type="ORF">H5410_029975</name>
</gene>
<evidence type="ECO:0000313" key="2">
    <source>
        <dbReference type="EMBL" id="KAG5598605.1"/>
    </source>
</evidence>